<dbReference type="GO" id="GO:0016301">
    <property type="term" value="F:kinase activity"/>
    <property type="evidence" value="ECO:0007669"/>
    <property type="project" value="UniProtKB-KW"/>
</dbReference>
<dbReference type="InterPro" id="IPR000577">
    <property type="entry name" value="Carb_kinase_FGGY"/>
</dbReference>
<organism evidence="7 8">
    <name type="scientific">Candidatus Merdivicinus excrementipullorum</name>
    <dbReference type="NCBI Taxonomy" id="2840867"/>
    <lineage>
        <taxon>Bacteria</taxon>
        <taxon>Bacillati</taxon>
        <taxon>Bacillota</taxon>
        <taxon>Clostridia</taxon>
        <taxon>Eubacteriales</taxon>
        <taxon>Oscillospiraceae</taxon>
        <taxon>Oscillospiraceae incertae sedis</taxon>
        <taxon>Candidatus Merdivicinus</taxon>
    </lineage>
</organism>
<dbReference type="InterPro" id="IPR018483">
    <property type="entry name" value="Carb_kinase_FGGY_CS"/>
</dbReference>
<keyword evidence="2 4" id="KW-0808">Transferase</keyword>
<dbReference type="Pfam" id="PF02782">
    <property type="entry name" value="FGGY_C"/>
    <property type="match status" value="1"/>
</dbReference>
<dbReference type="GO" id="GO:0016773">
    <property type="term" value="F:phosphotransferase activity, alcohol group as acceptor"/>
    <property type="evidence" value="ECO:0007669"/>
    <property type="project" value="InterPro"/>
</dbReference>
<dbReference type="InterPro" id="IPR018484">
    <property type="entry name" value="FGGY_N"/>
</dbReference>
<dbReference type="Proteomes" id="UP000824002">
    <property type="component" value="Unassembled WGS sequence"/>
</dbReference>
<dbReference type="GO" id="GO:0005975">
    <property type="term" value="P:carbohydrate metabolic process"/>
    <property type="evidence" value="ECO:0007669"/>
    <property type="project" value="InterPro"/>
</dbReference>
<reference evidence="7" key="1">
    <citation type="submission" date="2020-10" db="EMBL/GenBank/DDBJ databases">
        <authorList>
            <person name="Gilroy R."/>
        </authorList>
    </citation>
    <scope>NUCLEOTIDE SEQUENCE</scope>
    <source>
        <strain evidence="7">CHK199-13235</strain>
    </source>
</reference>
<evidence type="ECO:0000259" key="6">
    <source>
        <dbReference type="Pfam" id="PF02782"/>
    </source>
</evidence>
<dbReference type="Gene3D" id="3.30.420.40">
    <property type="match status" value="2"/>
</dbReference>
<dbReference type="Pfam" id="PF00370">
    <property type="entry name" value="FGGY_N"/>
    <property type="match status" value="1"/>
</dbReference>
<accession>A0A9D1FNU8</accession>
<reference evidence="7" key="2">
    <citation type="journal article" date="2021" name="PeerJ">
        <title>Extensive microbial diversity within the chicken gut microbiome revealed by metagenomics and culture.</title>
        <authorList>
            <person name="Gilroy R."/>
            <person name="Ravi A."/>
            <person name="Getino M."/>
            <person name="Pursley I."/>
            <person name="Horton D.L."/>
            <person name="Alikhan N.F."/>
            <person name="Baker D."/>
            <person name="Gharbi K."/>
            <person name="Hall N."/>
            <person name="Watson M."/>
            <person name="Adriaenssens E.M."/>
            <person name="Foster-Nyarko E."/>
            <person name="Jarju S."/>
            <person name="Secka A."/>
            <person name="Antonio M."/>
            <person name="Oren A."/>
            <person name="Chaudhuri R.R."/>
            <person name="La Ragione R."/>
            <person name="Hildebrand F."/>
            <person name="Pallen M.J."/>
        </authorList>
    </citation>
    <scope>NUCLEOTIDE SEQUENCE</scope>
    <source>
        <strain evidence="7">CHK199-13235</strain>
    </source>
</reference>
<dbReference type="PANTHER" id="PTHR43095:SF5">
    <property type="entry name" value="XYLULOSE KINASE"/>
    <property type="match status" value="1"/>
</dbReference>
<evidence type="ECO:0000313" key="7">
    <source>
        <dbReference type="EMBL" id="HIS76863.1"/>
    </source>
</evidence>
<proteinExistence type="inferred from homology"/>
<dbReference type="PIRSF" id="PIRSF000538">
    <property type="entry name" value="GlpK"/>
    <property type="match status" value="1"/>
</dbReference>
<comment type="caution">
    <text evidence="7">The sequence shown here is derived from an EMBL/GenBank/DDBJ whole genome shotgun (WGS) entry which is preliminary data.</text>
</comment>
<sequence length="501" mass="54021">MKYLLAYDLGTGGTKASLFDENGKSAASAFVGCQTFFPKNGYHEQRPADWWESVVRSTGQLLEKAGIDPAQIVALAVSGHSLGAVPISRDGKLLAEFVPIWSDSRAKAQADKFFTQVDEERWYMTTGNGFPAPLYSIFKIMWYRDECPEIYKNAAKFIGTKDYINFKMTGVLCTDRSYASGSGVYSLWEERYLEEYIAASGVDPEKLPEIFPSTHVVGKILPKAAAELGLSPETLVCAGGVDNACMALGAACMEDGDAYTSLGTSGWIAVSSSAPIVNFEKKPYVFAHCVPGQYVSATCIFSAGNSFRWLRDVLYTEDEGSYAEMDKLAASSPAGANGLLFIPTLAGGSGLDKSPNAKGGYAGLELKHTRADMIRSTLEGICLNLRMALDVLAEQTAVGGSMLIVGGGGKSAFWRQLFADIYEKEILESNAGQDAGSLGAAAVAAVGVGLWKDFGEIKSVCQVKKRIEPVAENVRQYRKILPVFEKISEMYSDIGDMISAL</sequence>
<dbReference type="CDD" id="cd07805">
    <property type="entry name" value="ASKHA_NBD_FGGY_CvXK-like"/>
    <property type="match status" value="1"/>
</dbReference>
<name>A0A9D1FNU8_9FIRM</name>
<dbReference type="PROSITE" id="PS00445">
    <property type="entry name" value="FGGY_KINASES_2"/>
    <property type="match status" value="1"/>
</dbReference>
<dbReference type="AlphaFoldDB" id="A0A9D1FNU8"/>
<keyword evidence="3 4" id="KW-0418">Kinase</keyword>
<gene>
    <name evidence="7" type="ORF">IAB51_08650</name>
</gene>
<dbReference type="EMBL" id="DVJP01000055">
    <property type="protein sequence ID" value="HIS76863.1"/>
    <property type="molecule type" value="Genomic_DNA"/>
</dbReference>
<evidence type="ECO:0000256" key="4">
    <source>
        <dbReference type="RuleBase" id="RU003733"/>
    </source>
</evidence>
<evidence type="ECO:0000256" key="1">
    <source>
        <dbReference type="ARBA" id="ARBA00009156"/>
    </source>
</evidence>
<dbReference type="InterPro" id="IPR043129">
    <property type="entry name" value="ATPase_NBD"/>
</dbReference>
<evidence type="ECO:0000313" key="8">
    <source>
        <dbReference type="Proteomes" id="UP000824002"/>
    </source>
</evidence>
<feature type="domain" description="Carbohydrate kinase FGGY N-terminal" evidence="5">
    <location>
        <begin position="3"/>
        <end position="249"/>
    </location>
</feature>
<evidence type="ECO:0000256" key="2">
    <source>
        <dbReference type="ARBA" id="ARBA00022679"/>
    </source>
</evidence>
<dbReference type="InterPro" id="IPR050406">
    <property type="entry name" value="FGGY_Carb_Kinase"/>
</dbReference>
<dbReference type="SUPFAM" id="SSF53067">
    <property type="entry name" value="Actin-like ATPase domain"/>
    <property type="match status" value="2"/>
</dbReference>
<evidence type="ECO:0000259" key="5">
    <source>
        <dbReference type="Pfam" id="PF00370"/>
    </source>
</evidence>
<evidence type="ECO:0000256" key="3">
    <source>
        <dbReference type="ARBA" id="ARBA00022777"/>
    </source>
</evidence>
<comment type="similarity">
    <text evidence="1 4">Belongs to the FGGY kinase family.</text>
</comment>
<protein>
    <submittedName>
        <fullName evidence="7">FGGY-family carbohydrate kinase</fullName>
    </submittedName>
</protein>
<dbReference type="PANTHER" id="PTHR43095">
    <property type="entry name" value="SUGAR KINASE"/>
    <property type="match status" value="1"/>
</dbReference>
<dbReference type="InterPro" id="IPR018485">
    <property type="entry name" value="FGGY_C"/>
</dbReference>
<feature type="domain" description="Carbohydrate kinase FGGY C-terminal" evidence="6">
    <location>
        <begin position="258"/>
        <end position="447"/>
    </location>
</feature>